<comment type="caution">
    <text evidence="1">The sequence shown here is derived from an EMBL/GenBank/DDBJ whole genome shotgun (WGS) entry which is preliminary data.</text>
</comment>
<dbReference type="AlphaFoldDB" id="A0A9P6AQB1"/>
<gene>
    <name evidence="1" type="ORF">BS47DRAFT_1348643</name>
</gene>
<organism evidence="1 2">
    <name type="scientific">Hydnum rufescens UP504</name>
    <dbReference type="NCBI Taxonomy" id="1448309"/>
    <lineage>
        <taxon>Eukaryota</taxon>
        <taxon>Fungi</taxon>
        <taxon>Dikarya</taxon>
        <taxon>Basidiomycota</taxon>
        <taxon>Agaricomycotina</taxon>
        <taxon>Agaricomycetes</taxon>
        <taxon>Cantharellales</taxon>
        <taxon>Hydnaceae</taxon>
        <taxon>Hydnum</taxon>
    </lineage>
</organism>
<protein>
    <submittedName>
        <fullName evidence="1">Uncharacterized protein</fullName>
    </submittedName>
</protein>
<reference evidence="1" key="1">
    <citation type="journal article" date="2020" name="Nat. Commun.">
        <title>Large-scale genome sequencing of mycorrhizal fungi provides insights into the early evolution of symbiotic traits.</title>
        <authorList>
            <person name="Miyauchi S."/>
            <person name="Kiss E."/>
            <person name="Kuo A."/>
            <person name="Drula E."/>
            <person name="Kohler A."/>
            <person name="Sanchez-Garcia M."/>
            <person name="Morin E."/>
            <person name="Andreopoulos B."/>
            <person name="Barry K.W."/>
            <person name="Bonito G."/>
            <person name="Buee M."/>
            <person name="Carver A."/>
            <person name="Chen C."/>
            <person name="Cichocki N."/>
            <person name="Clum A."/>
            <person name="Culley D."/>
            <person name="Crous P.W."/>
            <person name="Fauchery L."/>
            <person name="Girlanda M."/>
            <person name="Hayes R.D."/>
            <person name="Keri Z."/>
            <person name="LaButti K."/>
            <person name="Lipzen A."/>
            <person name="Lombard V."/>
            <person name="Magnuson J."/>
            <person name="Maillard F."/>
            <person name="Murat C."/>
            <person name="Nolan M."/>
            <person name="Ohm R.A."/>
            <person name="Pangilinan J."/>
            <person name="Pereira M.F."/>
            <person name="Perotto S."/>
            <person name="Peter M."/>
            <person name="Pfister S."/>
            <person name="Riley R."/>
            <person name="Sitrit Y."/>
            <person name="Stielow J.B."/>
            <person name="Szollosi G."/>
            <person name="Zifcakova L."/>
            <person name="Stursova M."/>
            <person name="Spatafora J.W."/>
            <person name="Tedersoo L."/>
            <person name="Vaario L.M."/>
            <person name="Yamada A."/>
            <person name="Yan M."/>
            <person name="Wang P."/>
            <person name="Xu J."/>
            <person name="Bruns T."/>
            <person name="Baldrian P."/>
            <person name="Vilgalys R."/>
            <person name="Dunand C."/>
            <person name="Henrissat B."/>
            <person name="Grigoriev I.V."/>
            <person name="Hibbett D."/>
            <person name="Nagy L.G."/>
            <person name="Martin F.M."/>
        </authorList>
    </citation>
    <scope>NUCLEOTIDE SEQUENCE</scope>
    <source>
        <strain evidence="1">UP504</strain>
    </source>
</reference>
<keyword evidence="2" id="KW-1185">Reference proteome</keyword>
<evidence type="ECO:0000313" key="1">
    <source>
        <dbReference type="EMBL" id="KAF9509921.1"/>
    </source>
</evidence>
<dbReference type="EMBL" id="MU129026">
    <property type="protein sequence ID" value="KAF9509921.1"/>
    <property type="molecule type" value="Genomic_DNA"/>
</dbReference>
<sequence>MYNRRLDWRFSFFANSEGTLRSFESIRVPSSTEGLNSTSTRFLTPGYRVHFPSPSIIPPITSTLRASNTVLADAPLNPSGRTI</sequence>
<accession>A0A9P6AQB1</accession>
<name>A0A9P6AQB1_9AGAM</name>
<proteinExistence type="predicted"/>
<dbReference type="Proteomes" id="UP000886523">
    <property type="component" value="Unassembled WGS sequence"/>
</dbReference>
<evidence type="ECO:0000313" key="2">
    <source>
        <dbReference type="Proteomes" id="UP000886523"/>
    </source>
</evidence>